<sequence>MKRQPYYVSVQQRTVVTDPTSGRYEFIVEATGAEREHLQALIDDLGDAETDAFRNYFTLIMRQSNEEINMSYQQRVHAVYMYIHKLGNADTKRFVEQMFDRQS</sequence>
<protein>
    <submittedName>
        <fullName evidence="1">Uncharacterized protein</fullName>
    </submittedName>
</protein>
<accession>A0ABT4E0H2</accession>
<proteinExistence type="predicted"/>
<keyword evidence="2" id="KW-1185">Reference proteome</keyword>
<name>A0ABT4E0H2_9BACL</name>
<dbReference type="Proteomes" id="UP001207626">
    <property type="component" value="Unassembled WGS sequence"/>
</dbReference>
<comment type="caution">
    <text evidence="1">The sequence shown here is derived from an EMBL/GenBank/DDBJ whole genome shotgun (WGS) entry which is preliminary data.</text>
</comment>
<reference evidence="1 2" key="1">
    <citation type="submission" date="2022-05" db="EMBL/GenBank/DDBJ databases">
        <title>Genome Sequencing of Bee-Associated Microbes.</title>
        <authorList>
            <person name="Dunlap C."/>
        </authorList>
    </citation>
    <scope>NUCLEOTIDE SEQUENCE [LARGE SCALE GENOMIC DNA]</scope>
    <source>
        <strain evidence="1 2">NRRL NRS-1438</strain>
    </source>
</reference>
<dbReference type="EMBL" id="JAMDLW010000038">
    <property type="protein sequence ID" value="MCY9522495.1"/>
    <property type="molecule type" value="Genomic_DNA"/>
</dbReference>
<dbReference type="GeneID" id="77003754"/>
<evidence type="ECO:0000313" key="1">
    <source>
        <dbReference type="EMBL" id="MCY9522495.1"/>
    </source>
</evidence>
<organism evidence="1 2">
    <name type="scientific">Paenibacillus apiarius</name>
    <dbReference type="NCBI Taxonomy" id="46240"/>
    <lineage>
        <taxon>Bacteria</taxon>
        <taxon>Bacillati</taxon>
        <taxon>Bacillota</taxon>
        <taxon>Bacilli</taxon>
        <taxon>Bacillales</taxon>
        <taxon>Paenibacillaceae</taxon>
        <taxon>Paenibacillus</taxon>
    </lineage>
</organism>
<gene>
    <name evidence="1" type="ORF">M5X09_23035</name>
</gene>
<evidence type="ECO:0000313" key="2">
    <source>
        <dbReference type="Proteomes" id="UP001207626"/>
    </source>
</evidence>
<dbReference type="RefSeq" id="WP_087436069.1">
    <property type="nucleotide sequence ID" value="NZ_JAFFHZ010000001.1"/>
</dbReference>